<dbReference type="EMBL" id="LR134441">
    <property type="protein sequence ID" value="VEH95371.1"/>
    <property type="molecule type" value="Genomic_DNA"/>
</dbReference>
<evidence type="ECO:0000313" key="4">
    <source>
        <dbReference type="Proteomes" id="UP000028349"/>
    </source>
</evidence>
<feature type="domain" description="N-acetyltransferase" evidence="1">
    <location>
        <begin position="1"/>
        <end position="159"/>
    </location>
</feature>
<evidence type="ECO:0000313" key="5">
    <source>
        <dbReference type="Proteomes" id="UP000270036"/>
    </source>
</evidence>
<dbReference type="KEGG" id="cant:NCTC13489_00148"/>
<dbReference type="Gene3D" id="3.40.630.30">
    <property type="match status" value="1"/>
</dbReference>
<keyword evidence="4" id="KW-1185">Reference proteome</keyword>
<dbReference type="RefSeq" id="WP_034716768.1">
    <property type="nucleotide sequence ID" value="NZ_FOIX01000002.1"/>
</dbReference>
<protein>
    <submittedName>
        <fullName evidence="3">Acetyltransferase (GNAT) family</fullName>
    </submittedName>
    <submittedName>
        <fullName evidence="2">GNAT family acetyltransferase</fullName>
    </submittedName>
</protein>
<dbReference type="OrthoDB" id="758560at2"/>
<reference evidence="2 4" key="1">
    <citation type="submission" date="2014-07" db="EMBL/GenBank/DDBJ databases">
        <authorList>
            <person name="Pisani N.G."/>
            <person name="Newman J.D."/>
        </authorList>
    </citation>
    <scope>NUCLEOTIDE SEQUENCE [LARGE SCALE GENOMIC DNA]</scope>
    <source>
        <strain evidence="2 4">LMG 24720</strain>
    </source>
</reference>
<reference evidence="3 5" key="2">
    <citation type="submission" date="2018-12" db="EMBL/GenBank/DDBJ databases">
        <authorList>
            <consortium name="Pathogen Informatics"/>
        </authorList>
    </citation>
    <scope>NUCLEOTIDE SEQUENCE [LARGE SCALE GENOMIC DNA]</scope>
    <source>
        <strain evidence="3 5">NCTC13489</strain>
    </source>
</reference>
<evidence type="ECO:0000313" key="3">
    <source>
        <dbReference type="EMBL" id="VEH95371.1"/>
    </source>
</evidence>
<gene>
    <name evidence="2" type="ORF">HY04_02395</name>
    <name evidence="3" type="ORF">NCTC13489_00148</name>
</gene>
<dbReference type="SUPFAM" id="SSF55729">
    <property type="entry name" value="Acyl-CoA N-acyltransferases (Nat)"/>
    <property type="match status" value="1"/>
</dbReference>
<proteinExistence type="predicted"/>
<keyword evidence="3" id="KW-0808">Transferase</keyword>
<dbReference type="InterPro" id="IPR000182">
    <property type="entry name" value="GNAT_dom"/>
</dbReference>
<dbReference type="InterPro" id="IPR016181">
    <property type="entry name" value="Acyl_CoA_acyltransferase"/>
</dbReference>
<dbReference type="Pfam" id="PF00583">
    <property type="entry name" value="Acetyltransf_1"/>
    <property type="match status" value="1"/>
</dbReference>
<dbReference type="AlphaFoldDB" id="A0A448NMI1"/>
<evidence type="ECO:0000259" key="1">
    <source>
        <dbReference type="PROSITE" id="PS51186"/>
    </source>
</evidence>
<evidence type="ECO:0000313" key="2">
    <source>
        <dbReference type="EMBL" id="KEY20089.1"/>
    </source>
</evidence>
<name>A0A448NMI1_9FLAO</name>
<dbReference type="Proteomes" id="UP000270036">
    <property type="component" value="Chromosome"/>
</dbReference>
<organism evidence="3 5">
    <name type="scientific">Kaistella antarctica</name>
    <dbReference type="NCBI Taxonomy" id="266748"/>
    <lineage>
        <taxon>Bacteria</taxon>
        <taxon>Pseudomonadati</taxon>
        <taxon>Bacteroidota</taxon>
        <taxon>Flavobacteriia</taxon>
        <taxon>Flavobacteriales</taxon>
        <taxon>Weeksellaceae</taxon>
        <taxon>Chryseobacterium group</taxon>
        <taxon>Kaistella</taxon>
    </lineage>
</organism>
<dbReference type="GO" id="GO:0016747">
    <property type="term" value="F:acyltransferase activity, transferring groups other than amino-acyl groups"/>
    <property type="evidence" value="ECO:0007669"/>
    <property type="project" value="InterPro"/>
</dbReference>
<dbReference type="Proteomes" id="UP000028349">
    <property type="component" value="Unassembled WGS sequence"/>
</dbReference>
<accession>A0A448NMI1</accession>
<dbReference type="PROSITE" id="PS51186">
    <property type="entry name" value="GNAT"/>
    <property type="match status" value="1"/>
</dbReference>
<dbReference type="STRING" id="266748.HY04_02395"/>
<sequence length="169" mass="19975">MTIMNSTVADIPEIFRLYKLATDYQKITFPGNLWPEFDQDFIKTEVLENRQFKLVIDDQIACIWAITYNDVQIWEEKENDDSIYLHRIATNPDFRGNNFVQIIANWSKAFAKEEHKKFIRMDTCGQNDRLINHYKNCGFNFLGMKKLKNSAGLQAHYQDADVCYFEIQL</sequence>
<dbReference type="EMBL" id="JPEP01000001">
    <property type="protein sequence ID" value="KEY20089.1"/>
    <property type="molecule type" value="Genomic_DNA"/>
</dbReference>